<dbReference type="SUPFAM" id="SSF55811">
    <property type="entry name" value="Nudix"/>
    <property type="match status" value="1"/>
</dbReference>
<dbReference type="Pfam" id="PF00293">
    <property type="entry name" value="NUDIX"/>
    <property type="match status" value="1"/>
</dbReference>
<comment type="caution">
    <text evidence="11">The sequence shown here is derived from an EMBL/GenBank/DDBJ whole genome shotgun (WGS) entry which is preliminary data.</text>
</comment>
<protein>
    <recommendedName>
        <fullName evidence="4">NAD(+) diphosphatase</fullName>
        <ecNumber evidence="4">3.6.1.22</ecNumber>
    </recommendedName>
</protein>
<accession>A0ABU8XNA1</accession>
<evidence type="ECO:0000256" key="9">
    <source>
        <dbReference type="ARBA" id="ARBA00023679"/>
    </source>
</evidence>
<comment type="catalytic activity">
    <reaction evidence="9">
        <text>a 5'-end NAD(+)-phospho-ribonucleoside in mRNA + H2O = a 5'-end phospho-adenosine-phospho-ribonucleoside in mRNA + beta-nicotinamide D-ribonucleotide + 2 H(+)</text>
        <dbReference type="Rhea" id="RHEA:60876"/>
        <dbReference type="Rhea" id="RHEA-COMP:15698"/>
        <dbReference type="Rhea" id="RHEA-COMP:15719"/>
        <dbReference type="ChEBI" id="CHEBI:14649"/>
        <dbReference type="ChEBI" id="CHEBI:15377"/>
        <dbReference type="ChEBI" id="CHEBI:15378"/>
        <dbReference type="ChEBI" id="CHEBI:144029"/>
        <dbReference type="ChEBI" id="CHEBI:144051"/>
    </reaction>
    <physiologicalReaction direction="left-to-right" evidence="9">
        <dbReference type="Rhea" id="RHEA:60877"/>
    </physiologicalReaction>
</comment>
<dbReference type="Gene3D" id="3.90.79.20">
    <property type="match status" value="1"/>
</dbReference>
<dbReference type="InterPro" id="IPR015375">
    <property type="entry name" value="NADH_PPase-like_N"/>
</dbReference>
<dbReference type="EMBL" id="JBBLZC010000003">
    <property type="protein sequence ID" value="MEK0082511.1"/>
    <property type="molecule type" value="Genomic_DNA"/>
</dbReference>
<comment type="cofactor">
    <cofactor evidence="1">
        <name>Mg(2+)</name>
        <dbReference type="ChEBI" id="CHEBI:18420"/>
    </cofactor>
</comment>
<feature type="domain" description="Nudix hydrolase" evidence="10">
    <location>
        <begin position="163"/>
        <end position="286"/>
    </location>
</feature>
<evidence type="ECO:0000256" key="8">
    <source>
        <dbReference type="ARBA" id="ARBA00023027"/>
    </source>
</evidence>
<dbReference type="Pfam" id="PF09296">
    <property type="entry name" value="NUDIX-like"/>
    <property type="match status" value="1"/>
</dbReference>
<keyword evidence="6 11" id="KW-0378">Hydrolase</keyword>
<dbReference type="RefSeq" id="WP_418158355.1">
    <property type="nucleotide sequence ID" value="NZ_JBBLZC010000003.1"/>
</dbReference>
<keyword evidence="5" id="KW-0479">Metal-binding</keyword>
<keyword evidence="8" id="KW-0520">NAD</keyword>
<evidence type="ECO:0000256" key="7">
    <source>
        <dbReference type="ARBA" id="ARBA00022842"/>
    </source>
</evidence>
<dbReference type="Gene3D" id="3.90.79.10">
    <property type="entry name" value="Nucleoside Triphosphate Pyrophosphohydrolase"/>
    <property type="match status" value="1"/>
</dbReference>
<dbReference type="GO" id="GO:0016787">
    <property type="term" value="F:hydrolase activity"/>
    <property type="evidence" value="ECO:0007669"/>
    <property type="project" value="UniProtKB-KW"/>
</dbReference>
<dbReference type="CDD" id="cd03429">
    <property type="entry name" value="NUDIX_NADH_pyrophosphatase_Nudt13"/>
    <property type="match status" value="1"/>
</dbReference>
<dbReference type="PROSITE" id="PS00893">
    <property type="entry name" value="NUDIX_BOX"/>
    <property type="match status" value="1"/>
</dbReference>
<gene>
    <name evidence="11" type="primary">nudC</name>
    <name evidence="11" type="ORF">U1T56_05075</name>
</gene>
<organism evidence="11 12">
    <name type="scientific">Benzoatithermus flavus</name>
    <dbReference type="NCBI Taxonomy" id="3108223"/>
    <lineage>
        <taxon>Bacteria</taxon>
        <taxon>Pseudomonadati</taxon>
        <taxon>Pseudomonadota</taxon>
        <taxon>Alphaproteobacteria</taxon>
        <taxon>Geminicoccales</taxon>
        <taxon>Geminicoccaceae</taxon>
        <taxon>Benzoatithermus</taxon>
    </lineage>
</organism>
<dbReference type="InterPro" id="IPR050241">
    <property type="entry name" value="NAD-cap_RNA_hydrolase_NudC"/>
</dbReference>
<dbReference type="InterPro" id="IPR000086">
    <property type="entry name" value="NUDIX_hydrolase_dom"/>
</dbReference>
<comment type="similarity">
    <text evidence="3">Belongs to the Nudix hydrolase family. NudC subfamily.</text>
</comment>
<dbReference type="PANTHER" id="PTHR42904">
    <property type="entry name" value="NUDIX HYDROLASE, NUDC SUBFAMILY"/>
    <property type="match status" value="1"/>
</dbReference>
<dbReference type="Proteomes" id="UP001375743">
    <property type="component" value="Unassembled WGS sequence"/>
</dbReference>
<evidence type="ECO:0000256" key="1">
    <source>
        <dbReference type="ARBA" id="ARBA00001946"/>
    </source>
</evidence>
<evidence type="ECO:0000256" key="6">
    <source>
        <dbReference type="ARBA" id="ARBA00022801"/>
    </source>
</evidence>
<dbReference type="InterPro" id="IPR015376">
    <property type="entry name" value="Znr_NADH_PPase"/>
</dbReference>
<evidence type="ECO:0000256" key="5">
    <source>
        <dbReference type="ARBA" id="ARBA00022723"/>
    </source>
</evidence>
<dbReference type="NCBIfam" id="NF001299">
    <property type="entry name" value="PRK00241.1"/>
    <property type="match status" value="1"/>
</dbReference>
<keyword evidence="12" id="KW-1185">Reference proteome</keyword>
<evidence type="ECO:0000259" key="10">
    <source>
        <dbReference type="PROSITE" id="PS51462"/>
    </source>
</evidence>
<comment type="cofactor">
    <cofactor evidence="2">
        <name>Zn(2+)</name>
        <dbReference type="ChEBI" id="CHEBI:29105"/>
    </cofactor>
</comment>
<dbReference type="InterPro" id="IPR020084">
    <property type="entry name" value="NUDIX_hydrolase_CS"/>
</dbReference>
<dbReference type="PANTHER" id="PTHR42904:SF6">
    <property type="entry name" value="NAD-CAPPED RNA HYDROLASE NUDT12"/>
    <property type="match status" value="1"/>
</dbReference>
<evidence type="ECO:0000256" key="4">
    <source>
        <dbReference type="ARBA" id="ARBA00012381"/>
    </source>
</evidence>
<dbReference type="EC" id="3.6.1.22" evidence="4"/>
<reference evidence="11 12" key="1">
    <citation type="submission" date="2024-01" db="EMBL/GenBank/DDBJ databases">
        <title>Multi-omics insights into the function and evolution of sodium benzoate biodegradation pathways in Benzoatithermus flavus gen. nov., sp. nov. from hot spring.</title>
        <authorList>
            <person name="Hu C.-J."/>
            <person name="Li W.-J."/>
        </authorList>
    </citation>
    <scope>NUCLEOTIDE SEQUENCE [LARGE SCALE GENOMIC DNA]</scope>
    <source>
        <strain evidence="11 12">SYSU G07066</strain>
    </source>
</reference>
<dbReference type="InterPro" id="IPR049734">
    <property type="entry name" value="NudC-like_C"/>
</dbReference>
<evidence type="ECO:0000256" key="3">
    <source>
        <dbReference type="ARBA" id="ARBA00009595"/>
    </source>
</evidence>
<evidence type="ECO:0000313" key="12">
    <source>
        <dbReference type="Proteomes" id="UP001375743"/>
    </source>
</evidence>
<dbReference type="Pfam" id="PF09297">
    <property type="entry name" value="Zn_ribbon_NUD"/>
    <property type="match status" value="1"/>
</dbReference>
<evidence type="ECO:0000313" key="11">
    <source>
        <dbReference type="EMBL" id="MEK0082511.1"/>
    </source>
</evidence>
<keyword evidence="7" id="KW-0460">Magnesium</keyword>
<evidence type="ECO:0000256" key="2">
    <source>
        <dbReference type="ARBA" id="ARBA00001947"/>
    </source>
</evidence>
<dbReference type="PROSITE" id="PS51462">
    <property type="entry name" value="NUDIX"/>
    <property type="match status" value="1"/>
</dbReference>
<name>A0ABU8XNA1_9PROT</name>
<sequence>MPFVPAASPQVYVNPGLDRAAHRRRDAAWLDARRRDPGTRVVFLSDLKVAIIGPEEAPYAYAPSLGELGESLPEEAVFLGEREGAAWFALDLGDRPPPAGRPMELRAVSLLLPAGEAAMLAEARALGHWHRSHRHCGWCGTATLAVQGGHARRCPGCGREHFPRTDPAVIVLVTHGEQCLLARSPRFPPGMYSTLAGFVEPGESLEQTLAREVLEEVGVEIESAIYRGSQPWPFPQSLMLGFRAQARSTRLVPDPEEIEDARWLGRAELLDEPNRPVRLPSPDSIARFLIEEWLAEVV</sequence>
<proteinExistence type="inferred from homology"/>
<dbReference type="InterPro" id="IPR015797">
    <property type="entry name" value="NUDIX_hydrolase-like_dom_sf"/>
</dbReference>